<evidence type="ECO:0000313" key="2">
    <source>
        <dbReference type="Proteomes" id="UP000225977"/>
    </source>
</evidence>
<reference evidence="2" key="1">
    <citation type="submission" date="2016-02" db="EMBL/GenBank/DDBJ databases">
        <authorList>
            <person name="Mokah H."/>
            <person name="Prakash A."/>
            <person name="Horton L."/>
            <person name="Cochran E."/>
            <person name="Foltz S."/>
            <person name="Olszewski N."/>
            <person name="Jeyasankar M."/>
            <person name="Sehgal N."/>
            <person name="Miller A."/>
            <person name="Luong A."/>
            <person name="Miller R."/>
            <person name="Afzal A."/>
            <person name="Dandamudi K."/>
            <person name="Yoo S."/>
            <person name="Shi R."/>
            <person name="Carvalho R."/>
            <person name="Koparde V.N."/>
            <person name="Lee V."/>
            <person name="Buck G."/>
            <person name="Serrano M.G."/>
            <person name="Johnson A."/>
        </authorList>
    </citation>
    <scope>NUCLEOTIDE SEQUENCE [LARGE SCALE GENOMIC DNA]</scope>
</reference>
<dbReference type="Proteomes" id="UP000225977">
    <property type="component" value="Segment"/>
</dbReference>
<sequence length="80" mass="9480">MPKVHKVTLYVVDLNGDYDNYTEEEVAEEVKQHVDLQLDTMSHVGKIESSEEFEWDDELKINYTNATTKDYEEYFKKEGK</sequence>
<proteinExistence type="predicted"/>
<organism evidence="1 2">
    <name type="scientific">Bacillus phage Juglone</name>
    <dbReference type="NCBI Taxonomy" id="1805949"/>
    <lineage>
        <taxon>Viruses</taxon>
        <taxon>Duplodnaviria</taxon>
        <taxon>Heunggongvirae</taxon>
        <taxon>Uroviricota</taxon>
        <taxon>Caudoviricetes</taxon>
        <taxon>Herelleviridae</taxon>
        <taxon>Bastillevirinae</taxon>
        <taxon>Bequatrovirus</taxon>
        <taxon>Bequatrovirus troll</taxon>
    </lineage>
</organism>
<dbReference type="EMBL" id="KU737345">
    <property type="protein sequence ID" value="AMW61667.1"/>
    <property type="molecule type" value="Genomic_DNA"/>
</dbReference>
<name>A0A143FHG4_9CAUD</name>
<protein>
    <submittedName>
        <fullName evidence="1">Uncharacterized protein</fullName>
    </submittedName>
</protein>
<evidence type="ECO:0000313" key="1">
    <source>
        <dbReference type="EMBL" id="AMW61667.1"/>
    </source>
</evidence>
<gene>
    <name evidence="1" type="ORF">JUGLONE_142</name>
</gene>
<accession>A0A143FHG4</accession>